<proteinExistence type="predicted"/>
<dbReference type="EMBL" id="HACA01027896">
    <property type="protein sequence ID" value="CDW45257.1"/>
    <property type="molecule type" value="Transcribed_RNA"/>
</dbReference>
<feature type="non-terminal residue" evidence="2">
    <location>
        <position position="1"/>
    </location>
</feature>
<keyword evidence="1" id="KW-0472">Membrane</keyword>
<dbReference type="AlphaFoldDB" id="A0A0K2V538"/>
<keyword evidence="1" id="KW-0812">Transmembrane</keyword>
<keyword evidence="1" id="KW-1133">Transmembrane helix</keyword>
<organism evidence="2">
    <name type="scientific">Lepeophtheirus salmonis</name>
    <name type="common">Salmon louse</name>
    <name type="synonym">Caligus salmonis</name>
    <dbReference type="NCBI Taxonomy" id="72036"/>
    <lineage>
        <taxon>Eukaryota</taxon>
        <taxon>Metazoa</taxon>
        <taxon>Ecdysozoa</taxon>
        <taxon>Arthropoda</taxon>
        <taxon>Crustacea</taxon>
        <taxon>Multicrustacea</taxon>
        <taxon>Hexanauplia</taxon>
        <taxon>Copepoda</taxon>
        <taxon>Siphonostomatoida</taxon>
        <taxon>Caligidae</taxon>
        <taxon>Lepeophtheirus</taxon>
    </lineage>
</organism>
<evidence type="ECO:0000256" key="1">
    <source>
        <dbReference type="SAM" id="Phobius"/>
    </source>
</evidence>
<feature type="transmembrane region" description="Helical" evidence="1">
    <location>
        <begin position="6"/>
        <end position="28"/>
    </location>
</feature>
<evidence type="ECO:0000313" key="2">
    <source>
        <dbReference type="EMBL" id="CDW45257.1"/>
    </source>
</evidence>
<accession>A0A0K2V538</accession>
<reference evidence="2" key="1">
    <citation type="submission" date="2014-05" db="EMBL/GenBank/DDBJ databases">
        <authorList>
            <person name="Chronopoulou M."/>
        </authorList>
    </citation>
    <scope>NUCLEOTIDE SEQUENCE</scope>
    <source>
        <tissue evidence="2">Whole organism</tissue>
    </source>
</reference>
<protein>
    <submittedName>
        <fullName evidence="2">Uncharacterized protein</fullName>
    </submittedName>
</protein>
<sequence>FSCRLMYVFAYFWFTITFYCILLKYIIISQSFLYKENKGGKIIKKILRGIVLGLVYKKSPVRPISPDLIKFASPKTGPYRSFVETTTAKIMYLPLTKPVVLK</sequence>
<name>A0A0K2V538_LEPSM</name>